<name>A0ABN3SVF9_9ACTN</name>
<evidence type="ECO:0000256" key="1">
    <source>
        <dbReference type="SAM" id="Phobius"/>
    </source>
</evidence>
<gene>
    <name evidence="2" type="ORF">GCM10009864_70730</name>
</gene>
<evidence type="ECO:0000313" key="3">
    <source>
        <dbReference type="Proteomes" id="UP001500994"/>
    </source>
</evidence>
<feature type="transmembrane region" description="Helical" evidence="1">
    <location>
        <begin position="85"/>
        <end position="103"/>
    </location>
</feature>
<keyword evidence="1" id="KW-1133">Transmembrane helix</keyword>
<accession>A0ABN3SVF9</accession>
<feature type="transmembrane region" description="Helical" evidence="1">
    <location>
        <begin position="29"/>
        <end position="50"/>
    </location>
</feature>
<keyword evidence="1" id="KW-0472">Membrane</keyword>
<dbReference type="EMBL" id="BAAARK010000040">
    <property type="protein sequence ID" value="GAA2686910.1"/>
    <property type="molecule type" value="Genomic_DNA"/>
</dbReference>
<dbReference type="RefSeq" id="WP_344583481.1">
    <property type="nucleotide sequence ID" value="NZ_BAAARK010000040.1"/>
</dbReference>
<protein>
    <submittedName>
        <fullName evidence="2">Uncharacterized protein</fullName>
    </submittedName>
</protein>
<comment type="caution">
    <text evidence="2">The sequence shown here is derived from an EMBL/GenBank/DDBJ whole genome shotgun (WGS) entry which is preliminary data.</text>
</comment>
<keyword evidence="3" id="KW-1185">Reference proteome</keyword>
<feature type="transmembrane region" description="Helical" evidence="1">
    <location>
        <begin position="62"/>
        <end position="78"/>
    </location>
</feature>
<reference evidence="2 3" key="1">
    <citation type="journal article" date="2019" name="Int. J. Syst. Evol. Microbiol.">
        <title>The Global Catalogue of Microorganisms (GCM) 10K type strain sequencing project: providing services to taxonomists for standard genome sequencing and annotation.</title>
        <authorList>
            <consortium name="The Broad Institute Genomics Platform"/>
            <consortium name="The Broad Institute Genome Sequencing Center for Infectious Disease"/>
            <person name="Wu L."/>
            <person name="Ma J."/>
        </authorList>
    </citation>
    <scope>NUCLEOTIDE SEQUENCE [LARGE SCALE GENOMIC DNA]</scope>
    <source>
        <strain evidence="2 3">JCM 16374</strain>
    </source>
</reference>
<keyword evidence="1" id="KW-0812">Transmembrane</keyword>
<proteinExistence type="predicted"/>
<dbReference type="Proteomes" id="UP001500994">
    <property type="component" value="Unassembled WGS sequence"/>
</dbReference>
<evidence type="ECO:0000313" key="2">
    <source>
        <dbReference type="EMBL" id="GAA2686910.1"/>
    </source>
</evidence>
<organism evidence="2 3">
    <name type="scientific">Streptomyces lunalinharesii</name>
    <dbReference type="NCBI Taxonomy" id="333384"/>
    <lineage>
        <taxon>Bacteria</taxon>
        <taxon>Bacillati</taxon>
        <taxon>Actinomycetota</taxon>
        <taxon>Actinomycetes</taxon>
        <taxon>Kitasatosporales</taxon>
        <taxon>Streptomycetaceae</taxon>
        <taxon>Streptomyces</taxon>
    </lineage>
</organism>
<sequence length="123" mass="12866">MRLLTPRVRSALEHVSPERRLLRRPLTSTYNSVAAGAAMTGGSVQLAAFGTGGLEGFLKGDALQVGILVAGLVILYGAKRKDWSGTLMVGGIALVGMAVMGMATKGMNIGDFLAGWIWTDSKS</sequence>